<feature type="transmembrane region" description="Helical" evidence="1">
    <location>
        <begin position="171"/>
        <end position="189"/>
    </location>
</feature>
<reference evidence="2 3" key="1">
    <citation type="submission" date="2020-05" db="EMBL/GenBank/DDBJ databases">
        <title>Actinomadura verrucosospora NRRL-B18236 (PFL_A860) Genome sequencing and assembly.</title>
        <authorList>
            <person name="Samborskyy M."/>
        </authorList>
    </citation>
    <scope>NUCLEOTIDE SEQUENCE [LARGE SCALE GENOMIC DNA]</scope>
    <source>
        <strain evidence="2 3">NRRL:B18236</strain>
    </source>
</reference>
<organism evidence="2 3">
    <name type="scientific">Actinomadura verrucosospora</name>
    <dbReference type="NCBI Taxonomy" id="46165"/>
    <lineage>
        <taxon>Bacteria</taxon>
        <taxon>Bacillati</taxon>
        <taxon>Actinomycetota</taxon>
        <taxon>Actinomycetes</taxon>
        <taxon>Streptosporangiales</taxon>
        <taxon>Thermomonosporaceae</taxon>
        <taxon>Actinomadura</taxon>
    </lineage>
</organism>
<keyword evidence="1" id="KW-0472">Membrane</keyword>
<keyword evidence="1" id="KW-1133">Transmembrane helix</keyword>
<feature type="transmembrane region" description="Helical" evidence="1">
    <location>
        <begin position="195"/>
        <end position="215"/>
    </location>
</feature>
<proteinExistence type="predicted"/>
<sequence>MRLTEQGESDMASITAAPRTGLLSVPALTGAGFLVSWAAGLSVPVPPAGLEASGSEIVSACSGHGGALAAQFVLTEGLPAVALALVPLAIGRAARWSRAGRIAAGAGLVAAVVSLVQFAIGLGLVATSSPGTAHALLEALNRADGVKMFFLAAVGAAGALAGVLPRWLRYTGIALAVAIAGSGIGYALLLSGMATLAYVSLPLLILFVTGSGIALGRKA</sequence>
<feature type="transmembrane region" description="Helical" evidence="1">
    <location>
        <begin position="68"/>
        <end position="90"/>
    </location>
</feature>
<evidence type="ECO:0000313" key="3">
    <source>
        <dbReference type="Proteomes" id="UP000501240"/>
    </source>
</evidence>
<protein>
    <recommendedName>
        <fullName evidence="4">DUF4386 family protein</fullName>
    </recommendedName>
</protein>
<gene>
    <name evidence="2" type="ORF">ACTIVE_2569</name>
</gene>
<name>A0A7D3VWV3_ACTVE</name>
<dbReference type="EMBL" id="CP053892">
    <property type="protein sequence ID" value="QKG20931.1"/>
    <property type="molecule type" value="Genomic_DNA"/>
</dbReference>
<evidence type="ECO:0008006" key="4">
    <source>
        <dbReference type="Google" id="ProtNLM"/>
    </source>
</evidence>
<feature type="transmembrane region" description="Helical" evidence="1">
    <location>
        <begin position="21"/>
        <end position="40"/>
    </location>
</feature>
<evidence type="ECO:0000313" key="2">
    <source>
        <dbReference type="EMBL" id="QKG20931.1"/>
    </source>
</evidence>
<evidence type="ECO:0000256" key="1">
    <source>
        <dbReference type="SAM" id="Phobius"/>
    </source>
</evidence>
<keyword evidence="3" id="KW-1185">Reference proteome</keyword>
<accession>A0A7D3VWV3</accession>
<keyword evidence="1" id="KW-0812">Transmembrane</keyword>
<feature type="transmembrane region" description="Helical" evidence="1">
    <location>
        <begin position="146"/>
        <end position="164"/>
    </location>
</feature>
<dbReference type="Proteomes" id="UP000501240">
    <property type="component" value="Chromosome"/>
</dbReference>
<feature type="transmembrane region" description="Helical" evidence="1">
    <location>
        <begin position="102"/>
        <end position="126"/>
    </location>
</feature>
<dbReference type="AlphaFoldDB" id="A0A7D3VWV3"/>